<reference evidence="1 2" key="1">
    <citation type="submission" date="2024-05" db="EMBL/GenBank/DDBJ databases">
        <authorList>
            <person name="Wallberg A."/>
        </authorList>
    </citation>
    <scope>NUCLEOTIDE SEQUENCE [LARGE SCALE GENOMIC DNA]</scope>
</reference>
<evidence type="ECO:0000313" key="2">
    <source>
        <dbReference type="Proteomes" id="UP001497623"/>
    </source>
</evidence>
<gene>
    <name evidence="1" type="ORF">MNOR_LOCUS16582</name>
</gene>
<accession>A0AAV2QT14</accession>
<keyword evidence="2" id="KW-1185">Reference proteome</keyword>
<dbReference type="EMBL" id="CAXKWB010010968">
    <property type="protein sequence ID" value="CAL4099737.1"/>
    <property type="molecule type" value="Genomic_DNA"/>
</dbReference>
<name>A0AAV2QT14_MEGNR</name>
<dbReference type="AlphaFoldDB" id="A0AAV2QT14"/>
<comment type="caution">
    <text evidence="1">The sequence shown here is derived from an EMBL/GenBank/DDBJ whole genome shotgun (WGS) entry which is preliminary data.</text>
</comment>
<evidence type="ECO:0000313" key="1">
    <source>
        <dbReference type="EMBL" id="CAL4099737.1"/>
    </source>
</evidence>
<dbReference type="Proteomes" id="UP001497623">
    <property type="component" value="Unassembled WGS sequence"/>
</dbReference>
<organism evidence="1 2">
    <name type="scientific">Meganyctiphanes norvegica</name>
    <name type="common">Northern krill</name>
    <name type="synonym">Thysanopoda norvegica</name>
    <dbReference type="NCBI Taxonomy" id="48144"/>
    <lineage>
        <taxon>Eukaryota</taxon>
        <taxon>Metazoa</taxon>
        <taxon>Ecdysozoa</taxon>
        <taxon>Arthropoda</taxon>
        <taxon>Crustacea</taxon>
        <taxon>Multicrustacea</taxon>
        <taxon>Malacostraca</taxon>
        <taxon>Eumalacostraca</taxon>
        <taxon>Eucarida</taxon>
        <taxon>Euphausiacea</taxon>
        <taxon>Euphausiidae</taxon>
        <taxon>Meganyctiphanes</taxon>
    </lineage>
</organism>
<proteinExistence type="predicted"/>
<protein>
    <submittedName>
        <fullName evidence="1">Uncharacterized protein</fullName>
    </submittedName>
</protein>
<sequence>MASQSTSGQGKYGTLLHSTHLKKSGRTFFTWKPNNLYKYNLSSMVNSSRCYTKLVNLSHVEHFQDYKISQENRRFSPNQLSYLSNSHLSKSHAHLKVVWFGPRQDKRKHNFYGNVSYTV</sequence>
<feature type="non-terminal residue" evidence="1">
    <location>
        <position position="119"/>
    </location>
</feature>